<dbReference type="Gene3D" id="2.40.128.110">
    <property type="entry name" value="Lipid/polyisoprenoid-binding, YceI-like"/>
    <property type="match status" value="1"/>
</dbReference>
<gene>
    <name evidence="2" type="ORF">SAMN04488132_11441</name>
</gene>
<dbReference type="OrthoDB" id="951410at2"/>
<dbReference type="PANTHER" id="PTHR34406">
    <property type="entry name" value="PROTEIN YCEI"/>
    <property type="match status" value="1"/>
</dbReference>
<dbReference type="RefSeq" id="WP_078832752.1">
    <property type="nucleotide sequence ID" value="NZ_FUWH01000014.1"/>
</dbReference>
<organism evidence="2 3">
    <name type="scientific">Sediminibacterium ginsengisoli</name>
    <dbReference type="NCBI Taxonomy" id="413434"/>
    <lineage>
        <taxon>Bacteria</taxon>
        <taxon>Pseudomonadati</taxon>
        <taxon>Bacteroidota</taxon>
        <taxon>Chitinophagia</taxon>
        <taxon>Chitinophagales</taxon>
        <taxon>Chitinophagaceae</taxon>
        <taxon>Sediminibacterium</taxon>
    </lineage>
</organism>
<accession>A0A1T4RSI8</accession>
<dbReference type="EMBL" id="FUWH01000014">
    <property type="protein sequence ID" value="SKA18826.1"/>
    <property type="molecule type" value="Genomic_DNA"/>
</dbReference>
<evidence type="ECO:0000259" key="1">
    <source>
        <dbReference type="SMART" id="SM00867"/>
    </source>
</evidence>
<dbReference type="PANTHER" id="PTHR34406:SF1">
    <property type="entry name" value="PROTEIN YCEI"/>
    <property type="match status" value="1"/>
</dbReference>
<dbReference type="InterPro" id="IPR007372">
    <property type="entry name" value="Lipid/polyisoprenoid-bd_YceI"/>
</dbReference>
<dbReference type="SMART" id="SM00867">
    <property type="entry name" value="YceI"/>
    <property type="match status" value="1"/>
</dbReference>
<protein>
    <submittedName>
        <fullName evidence="2">Polyisoprenoid-binding protein YceI</fullName>
    </submittedName>
</protein>
<reference evidence="2 3" key="1">
    <citation type="submission" date="2017-02" db="EMBL/GenBank/DDBJ databases">
        <authorList>
            <person name="Peterson S.W."/>
        </authorList>
    </citation>
    <scope>NUCLEOTIDE SEQUENCE [LARGE SCALE GENOMIC DNA]</scope>
    <source>
        <strain evidence="2 3">DSM 22335</strain>
    </source>
</reference>
<dbReference type="Pfam" id="PF04264">
    <property type="entry name" value="YceI"/>
    <property type="match status" value="1"/>
</dbReference>
<dbReference type="SUPFAM" id="SSF101874">
    <property type="entry name" value="YceI-like"/>
    <property type="match status" value="1"/>
</dbReference>
<feature type="domain" description="Lipid/polyisoprenoid-binding YceI-like" evidence="1">
    <location>
        <begin position="27"/>
        <end position="204"/>
    </location>
</feature>
<evidence type="ECO:0000313" key="3">
    <source>
        <dbReference type="Proteomes" id="UP000190888"/>
    </source>
</evidence>
<sequence length="205" mass="22794">MMHKAATALLIPMMLLSVNCKGKLQPGLQLDVQKSKVMWSTPKNMMGGHYGYFLFQSGNLEFSDTGEPLKGTFQMDMNSIRTTDNPTKAGNKKKEAEMRLPQFFASDKYPLATMEVKKITRIGSSVNYDVSGDLTIKGITQPIAFTATIETKGDTCHITAAVDISNQLWEIGDKTHDKHRLDSLSAIREKLVPLIHVSLDITMSR</sequence>
<proteinExistence type="predicted"/>
<name>A0A1T4RSI8_9BACT</name>
<dbReference type="Proteomes" id="UP000190888">
    <property type="component" value="Unassembled WGS sequence"/>
</dbReference>
<evidence type="ECO:0000313" key="2">
    <source>
        <dbReference type="EMBL" id="SKA18826.1"/>
    </source>
</evidence>
<keyword evidence="3" id="KW-1185">Reference proteome</keyword>
<dbReference type="InterPro" id="IPR036761">
    <property type="entry name" value="TTHA0802/YceI-like_sf"/>
</dbReference>
<dbReference type="AlphaFoldDB" id="A0A1T4RSI8"/>
<dbReference type="STRING" id="413434.SAMN04488132_11441"/>